<evidence type="ECO:0000313" key="9">
    <source>
        <dbReference type="Proteomes" id="UP001500449"/>
    </source>
</evidence>
<organism evidence="8 9">
    <name type="scientific">Pseudonocardia ailaonensis</name>
    <dbReference type="NCBI Taxonomy" id="367279"/>
    <lineage>
        <taxon>Bacteria</taxon>
        <taxon>Bacillati</taxon>
        <taxon>Actinomycetota</taxon>
        <taxon>Actinomycetes</taxon>
        <taxon>Pseudonocardiales</taxon>
        <taxon>Pseudonocardiaceae</taxon>
        <taxon>Pseudonocardia</taxon>
    </lineage>
</organism>
<feature type="region of interest" description="Disordered" evidence="5">
    <location>
        <begin position="1"/>
        <end position="31"/>
    </location>
</feature>
<dbReference type="Proteomes" id="UP001500449">
    <property type="component" value="Unassembled WGS sequence"/>
</dbReference>
<sequence>MHEMSSTTTGVPPRGASDAPGAGERRGGRGRARRNGLIAGIAAALLTAVAACGGGAAATAPSTAPGPSAAASADVFPQTLKSQYGETTLKAAPQRVVAIGVAERDTTLALGVTPVAVGGYGPIDSWFTAAAGGKTVENIDITDGIPFEKIAGFQPDLIITGWGQEADYAQLSKIAPVLWQVSDTFTTKWRDQVTTIATTLGKSAEGQKLVASTDDRIKATAAANPGFKGKTFTWSTYDPGLINTVDLPGAPVISFLGDLGLALKPGLGNPQSTYSKEVSVEKLADIDANVIIIYPSSPEAKADLEGQRTWQSLAGVKAGGAVFLDDALANGLNSPTLLSIPYVLDKLTPMLAQATKA</sequence>
<keyword evidence="6" id="KW-0472">Membrane</keyword>
<evidence type="ECO:0000256" key="4">
    <source>
        <dbReference type="ARBA" id="ARBA00022729"/>
    </source>
</evidence>
<keyword evidence="3" id="KW-0813">Transport</keyword>
<feature type="transmembrane region" description="Helical" evidence="6">
    <location>
        <begin position="36"/>
        <end position="58"/>
    </location>
</feature>
<evidence type="ECO:0000256" key="6">
    <source>
        <dbReference type="SAM" id="Phobius"/>
    </source>
</evidence>
<comment type="subcellular location">
    <subcellularLocation>
        <location evidence="1">Cell envelope</location>
    </subcellularLocation>
</comment>
<dbReference type="Gene3D" id="3.40.50.1980">
    <property type="entry name" value="Nitrogenase molybdenum iron protein domain"/>
    <property type="match status" value="2"/>
</dbReference>
<evidence type="ECO:0000259" key="7">
    <source>
        <dbReference type="PROSITE" id="PS50983"/>
    </source>
</evidence>
<name>A0ABN2N9L6_9PSEU</name>
<comment type="caution">
    <text evidence="8">The sequence shown here is derived from an EMBL/GenBank/DDBJ whole genome shotgun (WGS) entry which is preliminary data.</text>
</comment>
<feature type="compositionally biased region" description="Polar residues" evidence="5">
    <location>
        <begin position="1"/>
        <end position="10"/>
    </location>
</feature>
<dbReference type="Pfam" id="PF01497">
    <property type="entry name" value="Peripla_BP_2"/>
    <property type="match status" value="1"/>
</dbReference>
<dbReference type="InterPro" id="IPR051313">
    <property type="entry name" value="Bact_iron-sidero_bind"/>
</dbReference>
<proteinExistence type="inferred from homology"/>
<evidence type="ECO:0000313" key="8">
    <source>
        <dbReference type="EMBL" id="GAA1855032.1"/>
    </source>
</evidence>
<feature type="domain" description="Fe/B12 periplasmic-binding" evidence="7">
    <location>
        <begin position="95"/>
        <end position="355"/>
    </location>
</feature>
<dbReference type="EMBL" id="BAAAQK010000012">
    <property type="protein sequence ID" value="GAA1855032.1"/>
    <property type="molecule type" value="Genomic_DNA"/>
</dbReference>
<dbReference type="SUPFAM" id="SSF53807">
    <property type="entry name" value="Helical backbone' metal receptor"/>
    <property type="match status" value="1"/>
</dbReference>
<evidence type="ECO:0000256" key="2">
    <source>
        <dbReference type="ARBA" id="ARBA00008814"/>
    </source>
</evidence>
<evidence type="ECO:0000256" key="3">
    <source>
        <dbReference type="ARBA" id="ARBA00022448"/>
    </source>
</evidence>
<keyword evidence="6" id="KW-0812">Transmembrane</keyword>
<accession>A0ABN2N9L6</accession>
<dbReference type="InterPro" id="IPR002491">
    <property type="entry name" value="ABC_transptr_periplasmic_BD"/>
</dbReference>
<keyword evidence="9" id="KW-1185">Reference proteome</keyword>
<dbReference type="CDD" id="cd01146">
    <property type="entry name" value="FhuD"/>
    <property type="match status" value="1"/>
</dbReference>
<evidence type="ECO:0000256" key="1">
    <source>
        <dbReference type="ARBA" id="ARBA00004196"/>
    </source>
</evidence>
<dbReference type="PANTHER" id="PTHR30532">
    <property type="entry name" value="IRON III DICITRATE-BINDING PERIPLASMIC PROTEIN"/>
    <property type="match status" value="1"/>
</dbReference>
<comment type="similarity">
    <text evidence="2">Belongs to the bacterial solute-binding protein 8 family.</text>
</comment>
<dbReference type="PANTHER" id="PTHR30532:SF24">
    <property type="entry name" value="FERRIC ENTEROBACTIN-BINDING PERIPLASMIC PROTEIN FEPB"/>
    <property type="match status" value="1"/>
</dbReference>
<keyword evidence="4" id="KW-0732">Signal</keyword>
<keyword evidence="6" id="KW-1133">Transmembrane helix</keyword>
<protein>
    <submittedName>
        <fullName evidence="8">Iron-siderophore ABC transporter substrate-binding protein</fullName>
    </submittedName>
</protein>
<dbReference type="PROSITE" id="PS50983">
    <property type="entry name" value="FE_B12_PBP"/>
    <property type="match status" value="1"/>
</dbReference>
<evidence type="ECO:0000256" key="5">
    <source>
        <dbReference type="SAM" id="MobiDB-lite"/>
    </source>
</evidence>
<reference evidence="8 9" key="1">
    <citation type="journal article" date="2019" name="Int. J. Syst. Evol. Microbiol.">
        <title>The Global Catalogue of Microorganisms (GCM) 10K type strain sequencing project: providing services to taxonomists for standard genome sequencing and annotation.</title>
        <authorList>
            <consortium name="The Broad Institute Genomics Platform"/>
            <consortium name="The Broad Institute Genome Sequencing Center for Infectious Disease"/>
            <person name="Wu L."/>
            <person name="Ma J."/>
        </authorList>
    </citation>
    <scope>NUCLEOTIDE SEQUENCE [LARGE SCALE GENOMIC DNA]</scope>
    <source>
        <strain evidence="8 9">JCM 16009</strain>
    </source>
</reference>
<gene>
    <name evidence="8" type="ORF">GCM10009836_38860</name>
</gene>